<dbReference type="OMA" id="RDCETAG"/>
<evidence type="ECO:0000256" key="7">
    <source>
        <dbReference type="SAM" id="Phobius"/>
    </source>
</evidence>
<dbReference type="EMBL" id="GG662808">
    <property type="protein sequence ID" value="EAR89959.1"/>
    <property type="molecule type" value="Genomic_DNA"/>
</dbReference>
<dbReference type="SUPFAM" id="SSF103473">
    <property type="entry name" value="MFS general substrate transporter"/>
    <property type="match status" value="1"/>
</dbReference>
<evidence type="ECO:0000313" key="8">
    <source>
        <dbReference type="EMBL" id="EAR89959.1"/>
    </source>
</evidence>
<dbReference type="AlphaFoldDB" id="I7MDN8"/>
<feature type="transmembrane region" description="Helical" evidence="7">
    <location>
        <begin position="392"/>
        <end position="412"/>
    </location>
</feature>
<evidence type="ECO:0000256" key="4">
    <source>
        <dbReference type="ARBA" id="ARBA00022692"/>
    </source>
</evidence>
<dbReference type="OrthoDB" id="10261753at2759"/>
<sequence length="419" mass="47659">MNDILLLIDQKNDPNFLEKLNYAFLGVSGVLGWNAVLTSLQYFDDQFENYDISFLLPIPQLFANFFFGAILPQLRKYIHVKVCVIGSMIGMIICLATLPVITYFMSQTLMGFIFVLTLSFFLGMFNAVLQGAVVSITNVVHHKLAAIYWTYNGFSGLLMNLFYAISLLIFPSSLQTGAIFYYSISALFISTAAFFFNKYYNKKYNIGDDQQEHQLLDDDLYEKSSTKSQSSYNQGGKSEYFSLIWRAFKAGFPIPLLIWLHFVQLQTVFPGLAVFKVDLGWSSNTWNSLFLITFANVGDTIGKYAAGIIKKYYNLKIIIALIMSRFLLIAFFILSAYYTYEDEQIFFRQSYFIVLNIIIFSFLTGFCTSALMQLSPSLLKEDELVLKEQLGFVNVVMLTFGISCGTFTALSFTNFGKTN</sequence>
<dbReference type="KEGG" id="tet:TTHERM_00561500"/>
<keyword evidence="3" id="KW-0813">Transport</keyword>
<dbReference type="GO" id="GO:0005886">
    <property type="term" value="C:plasma membrane"/>
    <property type="evidence" value="ECO:0007669"/>
    <property type="project" value="TreeGrafter"/>
</dbReference>
<dbReference type="PANTHER" id="PTHR10332:SF10">
    <property type="entry name" value="EQUILIBRATIVE NUCLEOSIDE TRANSPORTER 4"/>
    <property type="match status" value="1"/>
</dbReference>
<feature type="transmembrane region" description="Helical" evidence="7">
    <location>
        <begin position="20"/>
        <end position="40"/>
    </location>
</feature>
<feature type="transmembrane region" description="Helical" evidence="7">
    <location>
        <begin position="350"/>
        <end position="371"/>
    </location>
</feature>
<comment type="subcellular location">
    <subcellularLocation>
        <location evidence="1">Membrane</location>
        <topology evidence="1">Multi-pass membrane protein</topology>
    </subcellularLocation>
</comment>
<dbReference type="RefSeq" id="XP_001010204.1">
    <property type="nucleotide sequence ID" value="XM_001010204.1"/>
</dbReference>
<feature type="transmembrane region" description="Helical" evidence="7">
    <location>
        <begin position="52"/>
        <end position="71"/>
    </location>
</feature>
<dbReference type="GO" id="GO:0005337">
    <property type="term" value="F:nucleoside transmembrane transporter activity"/>
    <property type="evidence" value="ECO:0007669"/>
    <property type="project" value="InterPro"/>
</dbReference>
<reference evidence="9" key="1">
    <citation type="journal article" date="2006" name="PLoS Biol.">
        <title>Macronuclear genome sequence of the ciliate Tetrahymena thermophila, a model eukaryote.</title>
        <authorList>
            <person name="Eisen J.A."/>
            <person name="Coyne R.S."/>
            <person name="Wu M."/>
            <person name="Wu D."/>
            <person name="Thiagarajan M."/>
            <person name="Wortman J.R."/>
            <person name="Badger J.H."/>
            <person name="Ren Q."/>
            <person name="Amedeo P."/>
            <person name="Jones K.M."/>
            <person name="Tallon L.J."/>
            <person name="Delcher A.L."/>
            <person name="Salzberg S.L."/>
            <person name="Silva J.C."/>
            <person name="Haas B.J."/>
            <person name="Majoros W.H."/>
            <person name="Farzad M."/>
            <person name="Carlton J.M."/>
            <person name="Smith R.K. Jr."/>
            <person name="Garg J."/>
            <person name="Pearlman R.E."/>
            <person name="Karrer K.M."/>
            <person name="Sun L."/>
            <person name="Manning G."/>
            <person name="Elde N.C."/>
            <person name="Turkewitz A.P."/>
            <person name="Asai D.J."/>
            <person name="Wilkes D.E."/>
            <person name="Wang Y."/>
            <person name="Cai H."/>
            <person name="Collins K."/>
            <person name="Stewart B.A."/>
            <person name="Lee S.R."/>
            <person name="Wilamowska K."/>
            <person name="Weinberg Z."/>
            <person name="Ruzzo W.L."/>
            <person name="Wloga D."/>
            <person name="Gaertig J."/>
            <person name="Frankel J."/>
            <person name="Tsao C.-C."/>
            <person name="Gorovsky M.A."/>
            <person name="Keeling P.J."/>
            <person name="Waller R.F."/>
            <person name="Patron N.J."/>
            <person name="Cherry J.M."/>
            <person name="Stover N.A."/>
            <person name="Krieger C.J."/>
            <person name="del Toro C."/>
            <person name="Ryder H.F."/>
            <person name="Williamson S.C."/>
            <person name="Barbeau R.A."/>
            <person name="Hamilton E.P."/>
            <person name="Orias E."/>
        </authorList>
    </citation>
    <scope>NUCLEOTIDE SEQUENCE [LARGE SCALE GENOMIC DNA]</scope>
    <source>
        <strain evidence="9">SB210</strain>
    </source>
</reference>
<dbReference type="InParanoid" id="I7MDN8"/>
<feature type="transmembrane region" description="Helical" evidence="7">
    <location>
        <begin position="318"/>
        <end position="338"/>
    </location>
</feature>
<dbReference type="HOGENOM" id="CLU_654700_0_0_1"/>
<comment type="similarity">
    <text evidence="2">Belongs to the SLC29A/ENT transporter (TC 2.A.57) family.</text>
</comment>
<dbReference type="GeneID" id="7834917"/>
<feature type="transmembrane region" description="Helical" evidence="7">
    <location>
        <begin position="83"/>
        <end position="105"/>
    </location>
</feature>
<evidence type="ECO:0000313" key="9">
    <source>
        <dbReference type="Proteomes" id="UP000009168"/>
    </source>
</evidence>
<dbReference type="PANTHER" id="PTHR10332">
    <property type="entry name" value="EQUILIBRATIVE NUCLEOSIDE TRANSPORTER"/>
    <property type="match status" value="1"/>
</dbReference>
<evidence type="ECO:0000256" key="6">
    <source>
        <dbReference type="ARBA" id="ARBA00023136"/>
    </source>
</evidence>
<protein>
    <submittedName>
        <fullName evidence="8">Nucleoside transporter family protein</fullName>
    </submittedName>
</protein>
<dbReference type="Proteomes" id="UP000009168">
    <property type="component" value="Unassembled WGS sequence"/>
</dbReference>
<dbReference type="InterPro" id="IPR002259">
    <property type="entry name" value="Eqnu_transpt"/>
</dbReference>
<keyword evidence="6 7" id="KW-0472">Membrane</keyword>
<feature type="transmembrane region" description="Helical" evidence="7">
    <location>
        <begin position="111"/>
        <end position="134"/>
    </location>
</feature>
<organism evidence="8 9">
    <name type="scientific">Tetrahymena thermophila (strain SB210)</name>
    <dbReference type="NCBI Taxonomy" id="312017"/>
    <lineage>
        <taxon>Eukaryota</taxon>
        <taxon>Sar</taxon>
        <taxon>Alveolata</taxon>
        <taxon>Ciliophora</taxon>
        <taxon>Intramacronucleata</taxon>
        <taxon>Oligohymenophorea</taxon>
        <taxon>Hymenostomatida</taxon>
        <taxon>Tetrahymenina</taxon>
        <taxon>Tetrahymenidae</taxon>
        <taxon>Tetrahymena</taxon>
    </lineage>
</organism>
<evidence type="ECO:0000256" key="5">
    <source>
        <dbReference type="ARBA" id="ARBA00022989"/>
    </source>
</evidence>
<dbReference type="InterPro" id="IPR036259">
    <property type="entry name" value="MFS_trans_sf"/>
</dbReference>
<accession>I7MDN8</accession>
<dbReference type="eggNOG" id="KOG1479">
    <property type="taxonomic scope" value="Eukaryota"/>
</dbReference>
<name>I7MDN8_TETTS</name>
<evidence type="ECO:0000256" key="1">
    <source>
        <dbReference type="ARBA" id="ARBA00004141"/>
    </source>
</evidence>
<evidence type="ECO:0000256" key="2">
    <source>
        <dbReference type="ARBA" id="ARBA00007965"/>
    </source>
</evidence>
<keyword evidence="4 7" id="KW-0812">Transmembrane</keyword>
<gene>
    <name evidence="8" type="ORF">TTHERM_00561500</name>
</gene>
<feature type="transmembrane region" description="Helical" evidence="7">
    <location>
        <begin position="176"/>
        <end position="196"/>
    </location>
</feature>
<proteinExistence type="inferred from homology"/>
<keyword evidence="5 7" id="KW-1133">Transmembrane helix</keyword>
<feature type="transmembrane region" description="Helical" evidence="7">
    <location>
        <begin position="146"/>
        <end position="170"/>
    </location>
</feature>
<keyword evidence="9" id="KW-1185">Reference proteome</keyword>
<evidence type="ECO:0000256" key="3">
    <source>
        <dbReference type="ARBA" id="ARBA00022448"/>
    </source>
</evidence>